<evidence type="ECO:0000313" key="4">
    <source>
        <dbReference type="Proteomes" id="UP001212411"/>
    </source>
</evidence>
<dbReference type="RefSeq" id="XP_056036154.1">
    <property type="nucleotide sequence ID" value="XM_056181067.1"/>
</dbReference>
<dbReference type="Pfam" id="PF05254">
    <property type="entry name" value="UPF0203"/>
    <property type="match status" value="1"/>
</dbReference>
<dbReference type="GO" id="GO:0045332">
    <property type="term" value="P:phospholipid translocation"/>
    <property type="evidence" value="ECO:0007669"/>
    <property type="project" value="TreeGrafter"/>
</dbReference>
<keyword evidence="4" id="KW-1185">Reference proteome</keyword>
<dbReference type="KEGG" id="som:SOMG_02275"/>
<dbReference type="Proteomes" id="UP001212411">
    <property type="component" value="Chromosome 1"/>
</dbReference>
<dbReference type="PANTHER" id="PTHR46403">
    <property type="entry name" value="TP53-REGULATED INHIBITOR OF APOPTOSIS 1"/>
    <property type="match status" value="1"/>
</dbReference>
<accession>A0AAF0ATW3</accession>
<dbReference type="EMBL" id="CP115611">
    <property type="protein sequence ID" value="WBW71911.1"/>
    <property type="molecule type" value="Genomic_DNA"/>
</dbReference>
<dbReference type="GeneID" id="80875756"/>
<dbReference type="GO" id="GO:0005829">
    <property type="term" value="C:cytosol"/>
    <property type="evidence" value="ECO:0007669"/>
    <property type="project" value="TreeGrafter"/>
</dbReference>
<evidence type="ECO:0000313" key="3">
    <source>
        <dbReference type="EMBL" id="WBW71911.1"/>
    </source>
</evidence>
<keyword evidence="2" id="KW-1015">Disulfide bond</keyword>
<sequence length="69" mass="8202">MSSSFSEECTPAKQKYDTCFNDWYVNKFLKGDIHNRECDDLFYDYKQCLLKALKVKKVEPLLEAARKEE</sequence>
<reference evidence="3 4" key="1">
    <citation type="journal article" date="2023" name="G3 (Bethesda)">
        <title>A high-quality reference genome for the fission yeast Schizosaccharomyces osmophilus.</title>
        <authorList>
            <person name="Jia G.S."/>
            <person name="Zhang W.C."/>
            <person name="Liang Y."/>
            <person name="Liu X.H."/>
            <person name="Rhind N."/>
            <person name="Pidoux A."/>
            <person name="Brysch-Herzberg M."/>
            <person name="Du L.L."/>
        </authorList>
    </citation>
    <scope>NUCLEOTIDE SEQUENCE [LARGE SCALE GENOMIC DNA]</scope>
    <source>
        <strain evidence="3 4">CBS 15793</strain>
    </source>
</reference>
<dbReference type="InterPro" id="IPR007918">
    <property type="entry name" value="MDM35_apoptosis"/>
</dbReference>
<evidence type="ECO:0000256" key="1">
    <source>
        <dbReference type="ARBA" id="ARBA00006196"/>
    </source>
</evidence>
<dbReference type="PROSITE" id="PS51808">
    <property type="entry name" value="CHCH"/>
    <property type="match status" value="1"/>
</dbReference>
<dbReference type="GO" id="GO:0005634">
    <property type="term" value="C:nucleus"/>
    <property type="evidence" value="ECO:0007669"/>
    <property type="project" value="TreeGrafter"/>
</dbReference>
<evidence type="ECO:0000256" key="2">
    <source>
        <dbReference type="ARBA" id="ARBA00023157"/>
    </source>
</evidence>
<gene>
    <name evidence="3" type="primary">mdm35</name>
    <name evidence="3" type="ORF">SOMG_02275</name>
</gene>
<protein>
    <submittedName>
        <fullName evidence="3">Mitochondrial phosphatidylserine translocation complex subunit Mdm35</fullName>
    </submittedName>
</protein>
<comment type="similarity">
    <text evidence="1">Belongs to the TRIAP1/MDM35 family.</text>
</comment>
<dbReference type="GO" id="GO:0005758">
    <property type="term" value="C:mitochondrial intermembrane space"/>
    <property type="evidence" value="ECO:0007669"/>
    <property type="project" value="TreeGrafter"/>
</dbReference>
<proteinExistence type="inferred from homology"/>
<organism evidence="3 4">
    <name type="scientific">Schizosaccharomyces osmophilus</name>
    <dbReference type="NCBI Taxonomy" id="2545709"/>
    <lineage>
        <taxon>Eukaryota</taxon>
        <taxon>Fungi</taxon>
        <taxon>Dikarya</taxon>
        <taxon>Ascomycota</taxon>
        <taxon>Taphrinomycotina</taxon>
        <taxon>Schizosaccharomycetes</taxon>
        <taxon>Schizosaccharomycetales</taxon>
        <taxon>Schizosaccharomycetaceae</taxon>
        <taxon>Schizosaccharomyces</taxon>
    </lineage>
</organism>
<dbReference type="GO" id="GO:1990050">
    <property type="term" value="F:phosphatidic acid transfer activity"/>
    <property type="evidence" value="ECO:0007669"/>
    <property type="project" value="TreeGrafter"/>
</dbReference>
<name>A0AAF0ATW3_9SCHI</name>
<dbReference type="AlphaFoldDB" id="A0AAF0ATW3"/>
<dbReference type="PANTHER" id="PTHR46403:SF1">
    <property type="entry name" value="TP53-REGULATED INHIBITOR OF APOPTOSIS 1"/>
    <property type="match status" value="1"/>
</dbReference>